<dbReference type="KEGG" id="vg:14013900"/>
<protein>
    <submittedName>
        <fullName evidence="1">Virion structural protein and packaging</fullName>
    </submittedName>
</protein>
<sequence>MSEYFSFLQATRPKIGLVDRLNLSEIYPEDQDRALRNLLLPPESLDEIRGLAAEGLGKEDIRLIAGLDQRVIDSLALFEQTDARVTTDVQDQVRSNKDIGENGKSSLLTPTYSDNIIMLHGGIAANAVEYKFKDKEGNLSTATVSTSRESLFNAERDTSGRYTNASYGGTLRVRRRGHYSNLKLAKNLFVSKSGITESPTNVVKVPVYMQTPNTPSPPLQIVNALASKNSPLRVPVKINNTGNFTIFTQNAPSPYYFGYELRRKSDNYKITGETFNDSLEASRNTMTRSINTTGKTGNNSDAYLYIYCAPSIVEELRLEGLGIEEDDNTPDLGLLGFDNLKVFSCQNNRLSTVPTWLKVNHFTLEELDLRGNMFWDQGIIEWFDWQTNPGLYNSYNSSNIPVQTGVQILAYSGFETSGGGAKKTSYDGTLSTATAGSHLLHQTRLNPGNNGSFTGATGLANGIRRFTALRVLRLGSRFKVANPDFSVIFPNLGEVNIATHREGVKNLYGNLPKLNNNLQEFSINYSWQTQVGGSMRDVGDNIQWASGDTAAQKQQFIGQFKVITWDVDHLGYNSNNFAGGICTDDSMVGNVDLGTARVHNTQDTVGGSPLNRYSHVAGSNAATAWEGWLNNAKSINFHQTDVAFNLATGENLVWQKLESLTVSYTRAHGRDKKIRYNPGTANTTTNSSDYVKATELRTISSYNAGWTGRLFSVKDCPKLNYINVGAINWDGYAEGNLPISQGGTGANEPGKYILPLNFLHPTTETVITNFQIYYNRNFEMKFRYNDFDRLTKMTYLQLSSGRWSGRFPRIPGAAQGASESLALRMRAENNRFFDLSALSVKSSKRLQEIYIRYSGTNVGGAIVPDMAPLNINSGSTILRRFYASESLPSKYPSSWAQDTSKANKPVFNALAALNWDGKNTNSEYGNITQEQWVSGSTTFKSRAYKGAPQSAGNILLKTAGVSNLQKYVRVGDLVIIDGSVKGRVGSVFNEDPSYEYIVVVGVNSTGAGVTLNYSSNKSVTFRRQAIECDEFFNGCPNTEYIYMKDCSLGGFIPNFKNTGQGRIRTLDLQSNLLTCYRTGTLQNITGASNAAFTGRAQTRTINLENNPLSRLSIRRIIQDAYDVYEIMGNNRLRRLRIKLKATKPDISAGTYSNWQLNDIFDTFSGGAEDPLKTKLRELNSSKITIDLFDVPIV</sequence>
<dbReference type="Gene3D" id="3.80.10.10">
    <property type="entry name" value="Ribonuclease Inhibitor"/>
    <property type="match status" value="2"/>
</dbReference>
<dbReference type="Proteomes" id="UP000007178">
    <property type="component" value="Segment"/>
</dbReference>
<proteinExistence type="predicted"/>
<reference evidence="1 2" key="1">
    <citation type="journal article" date="2012" name="Proc. Natl. Acad. Sci. U.S.A.">
        <title>A novel lineage of myoviruses infecting cyanobacteria is widespread in the oceans.</title>
        <authorList>
            <person name="Sabehi G."/>
            <person name="Shaulov L."/>
            <person name="Silver D.H."/>
            <person name="Yanai I."/>
            <person name="Harel A."/>
            <person name="Lindell D."/>
        </authorList>
    </citation>
    <scope>NUCLEOTIDE SEQUENCE [LARGE SCALE GENOMIC DNA]</scope>
</reference>
<organism evidence="1 2">
    <name type="scientific">Cyanophage S-TIM5</name>
    <dbReference type="NCBI Taxonomy" id="1137745"/>
    <lineage>
        <taxon>Viruses</taxon>
        <taxon>Duplodnaviria</taxon>
        <taxon>Heunggongvirae</taxon>
        <taxon>Uroviricota</taxon>
        <taxon>Caudoviricetes</taxon>
        <taxon>Aurunvirus</taxon>
        <taxon>Aurunvirus STIM5</taxon>
    </lineage>
</organism>
<dbReference type="RefSeq" id="YP_007006107.1">
    <property type="nucleotide sequence ID" value="NC_019516.2"/>
</dbReference>
<evidence type="ECO:0000313" key="1">
    <source>
        <dbReference type="EMBL" id="AEZ65694.1"/>
    </source>
</evidence>
<keyword evidence="2" id="KW-1185">Reference proteome</keyword>
<dbReference type="EMBL" id="JQ245707">
    <property type="protein sequence ID" value="AEZ65694.1"/>
    <property type="molecule type" value="Genomic_DNA"/>
</dbReference>
<dbReference type="InterPro" id="IPR032675">
    <property type="entry name" value="LRR_dom_sf"/>
</dbReference>
<dbReference type="SUPFAM" id="SSF52058">
    <property type="entry name" value="L domain-like"/>
    <property type="match status" value="1"/>
</dbReference>
<accession>H6WFW9</accession>
<name>H6WFW9_9CAUD</name>
<dbReference type="GeneID" id="14013900"/>
<evidence type="ECO:0000313" key="2">
    <source>
        <dbReference type="Proteomes" id="UP000007178"/>
    </source>
</evidence>